<gene>
    <name evidence="2" type="ORF">SAMN05444128_0874</name>
</gene>
<organism evidence="2 3">
    <name type="scientific">Pontibacter indicus</name>
    <dbReference type="NCBI Taxonomy" id="1317125"/>
    <lineage>
        <taxon>Bacteria</taxon>
        <taxon>Pseudomonadati</taxon>
        <taxon>Bacteroidota</taxon>
        <taxon>Cytophagia</taxon>
        <taxon>Cytophagales</taxon>
        <taxon>Hymenobacteraceae</taxon>
        <taxon>Pontibacter</taxon>
    </lineage>
</organism>
<evidence type="ECO:0000313" key="2">
    <source>
        <dbReference type="EMBL" id="SIT80541.1"/>
    </source>
</evidence>
<feature type="region of interest" description="Disordered" evidence="1">
    <location>
        <begin position="63"/>
        <end position="99"/>
    </location>
</feature>
<dbReference type="STRING" id="1317125.SAMN05444128_0874"/>
<sequence length="99" mass="11393">MIRIQEQNTCFSALHNPTCMAKIRLLLLFSAALLLLTVSSCKPMCPITSCQVRMEHLHGEQEFRGQPIYKKQNPKIGEKLPKQTGEVRKRNNDKSQRKN</sequence>
<dbReference type="EMBL" id="FTPP01000001">
    <property type="protein sequence ID" value="SIT80541.1"/>
    <property type="molecule type" value="Genomic_DNA"/>
</dbReference>
<dbReference type="AlphaFoldDB" id="A0A1R3WQH7"/>
<keyword evidence="3" id="KW-1185">Reference proteome</keyword>
<evidence type="ECO:0000313" key="3">
    <source>
        <dbReference type="Proteomes" id="UP000187181"/>
    </source>
</evidence>
<feature type="compositionally biased region" description="Basic and acidic residues" evidence="1">
    <location>
        <begin position="76"/>
        <end position="99"/>
    </location>
</feature>
<name>A0A1R3WQH7_9BACT</name>
<evidence type="ECO:0000256" key="1">
    <source>
        <dbReference type="SAM" id="MobiDB-lite"/>
    </source>
</evidence>
<dbReference type="Proteomes" id="UP000187181">
    <property type="component" value="Unassembled WGS sequence"/>
</dbReference>
<reference evidence="3" key="1">
    <citation type="submission" date="2017-01" db="EMBL/GenBank/DDBJ databases">
        <authorList>
            <person name="Varghese N."/>
            <person name="Submissions S."/>
        </authorList>
    </citation>
    <scope>NUCLEOTIDE SEQUENCE [LARGE SCALE GENOMIC DNA]</scope>
    <source>
        <strain evidence="3">LP100</strain>
    </source>
</reference>
<protein>
    <submittedName>
        <fullName evidence="2">Uncharacterized protein</fullName>
    </submittedName>
</protein>
<proteinExistence type="predicted"/>
<accession>A0A1R3WQH7</accession>